<evidence type="ECO:0000256" key="2">
    <source>
        <dbReference type="SAM" id="MobiDB-lite"/>
    </source>
</evidence>
<dbReference type="PANTHER" id="PTHR33392:SF6">
    <property type="entry name" value="POLYISOPRENYL-TEICHOIC ACID--PEPTIDOGLYCAN TEICHOIC ACID TRANSFERASE TAGU"/>
    <property type="match status" value="1"/>
</dbReference>
<comment type="similarity">
    <text evidence="1">Belongs to the LytR/CpsA/Psr (LCP) family.</text>
</comment>
<accession>A0AA45WW28</accession>
<dbReference type="RefSeq" id="WP_283409208.1">
    <property type="nucleotide sequence ID" value="NZ_FXUF01000006.1"/>
</dbReference>
<dbReference type="InterPro" id="IPR004474">
    <property type="entry name" value="LytR_CpsA_psr"/>
</dbReference>
<dbReference type="NCBIfam" id="TIGR00350">
    <property type="entry name" value="lytR_cpsA_psr"/>
    <property type="match status" value="1"/>
</dbReference>
<comment type="caution">
    <text evidence="4">The sequence shown here is derived from an EMBL/GenBank/DDBJ whole genome shotgun (WGS) entry which is preliminary data.</text>
</comment>
<dbReference type="Pfam" id="PF03816">
    <property type="entry name" value="LytR_cpsA_psr"/>
    <property type="match status" value="1"/>
</dbReference>
<evidence type="ECO:0000313" key="5">
    <source>
        <dbReference type="Proteomes" id="UP001158066"/>
    </source>
</evidence>
<protein>
    <submittedName>
        <fullName evidence="4">Transcriptional attenuator, LytR family</fullName>
    </submittedName>
</protein>
<evidence type="ECO:0000259" key="3">
    <source>
        <dbReference type="Pfam" id="PF03816"/>
    </source>
</evidence>
<feature type="domain" description="Cell envelope-related transcriptional attenuator" evidence="3">
    <location>
        <begin position="86"/>
        <end position="245"/>
    </location>
</feature>
<dbReference type="InterPro" id="IPR050922">
    <property type="entry name" value="LytR/CpsA/Psr_CW_biosynth"/>
</dbReference>
<keyword evidence="5" id="KW-1185">Reference proteome</keyword>
<dbReference type="AlphaFoldDB" id="A0AA45WW28"/>
<evidence type="ECO:0000256" key="1">
    <source>
        <dbReference type="ARBA" id="ARBA00006068"/>
    </source>
</evidence>
<dbReference type="PANTHER" id="PTHR33392">
    <property type="entry name" value="POLYISOPRENYL-TEICHOIC ACID--PEPTIDOGLYCAN TEICHOIC ACID TRANSFERASE TAGU"/>
    <property type="match status" value="1"/>
</dbReference>
<reference evidence="4" key="1">
    <citation type="submission" date="2017-05" db="EMBL/GenBank/DDBJ databases">
        <authorList>
            <person name="Varghese N."/>
            <person name="Submissions S."/>
        </authorList>
    </citation>
    <scope>NUCLEOTIDE SEQUENCE</scope>
    <source>
        <strain evidence="4">Su22</strain>
    </source>
</reference>
<dbReference type="Gene3D" id="3.40.630.190">
    <property type="entry name" value="LCP protein"/>
    <property type="match status" value="1"/>
</dbReference>
<sequence>MKKLFLRVFLVAFICFTILFTGVFAAFNTYMKEDHPQADVPVVRDRADDEFDRQAEEPVEQDELKRLVNDSSRVNFILLGIASGLTDTMMFVSFDPDTKNMDLISIPRDTYYPRVGYDGLGQKKINAAYSAHGADGVKNVISDLLYDVPVHYYVTVTYQGAASVVDAIGGVPIHISKRMYYEDPYDTPPLVIDFAAGNHVLNGRDAVKFLRYRQAAPGSGALERNGDLGRIEAQQQFMKNALEKALTLGNLPTLATSAFRFVRTDVELQEVIRLANAARSLNPQENMNTYSLPGDPRTQGGLSYVFHDAMETRRLLIYIYSNGESGLEAEPEAEAPEAGSETGEASEPSEGTAVNEATDITSRRRLWNEIQIQRFFDVARESS</sequence>
<proteinExistence type="inferred from homology"/>
<dbReference type="Proteomes" id="UP001158066">
    <property type="component" value="Unassembled WGS sequence"/>
</dbReference>
<evidence type="ECO:0000313" key="4">
    <source>
        <dbReference type="EMBL" id="SMP56159.1"/>
    </source>
</evidence>
<gene>
    <name evidence="4" type="ORF">SAMN06296020_10636</name>
</gene>
<organism evidence="4 5">
    <name type="scientific">Anoxynatronum buryatiense</name>
    <dbReference type="NCBI Taxonomy" id="489973"/>
    <lineage>
        <taxon>Bacteria</taxon>
        <taxon>Bacillati</taxon>
        <taxon>Bacillota</taxon>
        <taxon>Clostridia</taxon>
        <taxon>Eubacteriales</taxon>
        <taxon>Clostridiaceae</taxon>
        <taxon>Anoxynatronum</taxon>
    </lineage>
</organism>
<name>A0AA45WW28_9CLOT</name>
<feature type="region of interest" description="Disordered" evidence="2">
    <location>
        <begin position="327"/>
        <end position="360"/>
    </location>
</feature>
<dbReference type="EMBL" id="FXUF01000006">
    <property type="protein sequence ID" value="SMP56159.1"/>
    <property type="molecule type" value="Genomic_DNA"/>
</dbReference>
<feature type="compositionally biased region" description="Low complexity" evidence="2">
    <location>
        <begin position="336"/>
        <end position="351"/>
    </location>
</feature>